<keyword evidence="3" id="KW-1185">Reference proteome</keyword>
<feature type="region of interest" description="Disordered" evidence="1">
    <location>
        <begin position="1"/>
        <end position="35"/>
    </location>
</feature>
<gene>
    <name evidence="2" type="ORF">Syn1_081</name>
</gene>
<reference evidence="2 3" key="1">
    <citation type="journal article" date="2010" name="Environ. Microbiol.">
        <title>Genomic analysis of oceanic cyanobacterial myoviruses compared with T4-like myoviruses from diverse hosts and environments.</title>
        <authorList>
            <person name="Sullivan M.B."/>
            <person name="Huang K.H."/>
            <person name="Ignacio-Espinoza J.C."/>
            <person name="Berlin A.M."/>
            <person name="Kelly L."/>
            <person name="Weigele P.R."/>
            <person name="DeFrancesco A.S."/>
            <person name="Kern S.E."/>
            <person name="Thompson L.R."/>
            <person name="Young S."/>
            <person name="Yandava C."/>
            <person name="Fu R."/>
            <person name="Krastins B."/>
            <person name="Chase M."/>
            <person name="Sarracino D."/>
            <person name="Osburne M.S."/>
            <person name="Henn M.R."/>
            <person name="Chisholm S.W."/>
        </authorList>
    </citation>
    <scope>NUCLEOTIDE SEQUENCE [LARGE SCALE GENOMIC DNA]</scope>
    <source>
        <strain evidence="2">Syn1</strain>
    </source>
</reference>
<dbReference type="OrthoDB" id="39873at10239"/>
<dbReference type="GeneID" id="10328973"/>
<protein>
    <submittedName>
        <fullName evidence="2">Uncharacterized protein</fullName>
    </submittedName>
</protein>
<sequence>MSQHFATACHSPYNKDMNKAQRHHNGQFITTGDPTPLMSRVMDSILKQQQAEHEYRTAVRAGRIEQVQSTNWNISDRH</sequence>
<dbReference type="EMBL" id="GU071105">
    <property type="protein sequence ID" value="ADO99182.1"/>
    <property type="molecule type" value="Genomic_DNA"/>
</dbReference>
<organism evidence="2 3">
    <name type="scientific">Prochlorococcus phage Syn1</name>
    <dbReference type="NCBI Taxonomy" id="444861"/>
    <lineage>
        <taxon>Viruses</taxon>
        <taxon>Duplodnaviria</taxon>
        <taxon>Heunggongvirae</taxon>
        <taxon>Uroviricota</taxon>
        <taxon>Caudoviricetes</taxon>
        <taxon>Pantevenvirales</taxon>
        <taxon>Kyanoviridae</taxon>
        <taxon>Vellamovirus</taxon>
        <taxon>Vellamovirus syn1</taxon>
    </lineage>
</organism>
<dbReference type="KEGG" id="vg:10328973"/>
<accession>E3SPG6</accession>
<dbReference type="Proteomes" id="UP000006534">
    <property type="component" value="Segment"/>
</dbReference>
<name>E3SPG6_9CAUD</name>
<evidence type="ECO:0000313" key="3">
    <source>
        <dbReference type="Proteomes" id="UP000006534"/>
    </source>
</evidence>
<evidence type="ECO:0000313" key="2">
    <source>
        <dbReference type="EMBL" id="ADO99182.1"/>
    </source>
</evidence>
<evidence type="ECO:0000256" key="1">
    <source>
        <dbReference type="SAM" id="MobiDB-lite"/>
    </source>
</evidence>
<dbReference type="RefSeq" id="YP_004324452.1">
    <property type="nucleotide sequence ID" value="NC_015288.1"/>
</dbReference>
<proteinExistence type="predicted"/>